<dbReference type="Proteomes" id="UP000184782">
    <property type="component" value="Unassembled WGS sequence"/>
</dbReference>
<name>A0A1N6F5N8_9FLAO</name>
<evidence type="ECO:0000313" key="2">
    <source>
        <dbReference type="Proteomes" id="UP000184782"/>
    </source>
</evidence>
<evidence type="ECO:0000313" key="1">
    <source>
        <dbReference type="EMBL" id="SIN90516.1"/>
    </source>
</evidence>
<proteinExistence type="predicted"/>
<protein>
    <submittedName>
        <fullName evidence="1">Uncharacterized protein</fullName>
    </submittedName>
</protein>
<dbReference type="EMBL" id="FSRQ01000001">
    <property type="protein sequence ID" value="SIN90516.1"/>
    <property type="molecule type" value="Genomic_DNA"/>
</dbReference>
<organism evidence="1 2">
    <name type="scientific">Chryseobacterium scophthalmum</name>
    <dbReference type="NCBI Taxonomy" id="59733"/>
    <lineage>
        <taxon>Bacteria</taxon>
        <taxon>Pseudomonadati</taxon>
        <taxon>Bacteroidota</taxon>
        <taxon>Flavobacteriia</taxon>
        <taxon>Flavobacteriales</taxon>
        <taxon>Weeksellaceae</taxon>
        <taxon>Chryseobacterium group</taxon>
        <taxon>Chryseobacterium</taxon>
    </lineage>
</organism>
<dbReference type="AlphaFoldDB" id="A0A1N6F5N8"/>
<keyword evidence="2" id="KW-1185">Reference proteome</keyword>
<reference evidence="2" key="1">
    <citation type="submission" date="2016-12" db="EMBL/GenBank/DDBJ databases">
        <authorList>
            <person name="Varghese N."/>
            <person name="Submissions S."/>
        </authorList>
    </citation>
    <scope>NUCLEOTIDE SEQUENCE [LARGE SCALE GENOMIC DNA]</scope>
    <source>
        <strain evidence="2">DSM 16779</strain>
    </source>
</reference>
<accession>A0A1N6F5N8</accession>
<sequence>MNVHRMRKYIYFSALKISNEKIYSTFCFNVVDI</sequence>
<gene>
    <name evidence="1" type="ORF">SAMN05421769_1008</name>
</gene>
<dbReference type="STRING" id="59733.SAMN05421769_1008"/>